<gene>
    <name evidence="2" type="ORF">Pan216_27890</name>
</gene>
<reference evidence="2 3" key="1">
    <citation type="submission" date="2019-02" db="EMBL/GenBank/DDBJ databases">
        <title>Deep-cultivation of Planctomycetes and their phenomic and genomic characterization uncovers novel biology.</title>
        <authorList>
            <person name="Wiegand S."/>
            <person name="Jogler M."/>
            <person name="Boedeker C."/>
            <person name="Pinto D."/>
            <person name="Vollmers J."/>
            <person name="Rivas-Marin E."/>
            <person name="Kohn T."/>
            <person name="Peeters S.H."/>
            <person name="Heuer A."/>
            <person name="Rast P."/>
            <person name="Oberbeckmann S."/>
            <person name="Bunk B."/>
            <person name="Jeske O."/>
            <person name="Meyerdierks A."/>
            <person name="Storesund J.E."/>
            <person name="Kallscheuer N."/>
            <person name="Luecker S."/>
            <person name="Lage O.M."/>
            <person name="Pohl T."/>
            <person name="Merkel B.J."/>
            <person name="Hornburger P."/>
            <person name="Mueller R.-W."/>
            <person name="Bruemmer F."/>
            <person name="Labrenz M."/>
            <person name="Spormann A.M."/>
            <person name="Op den Camp H."/>
            <person name="Overmann J."/>
            <person name="Amann R."/>
            <person name="Jetten M.S.M."/>
            <person name="Mascher T."/>
            <person name="Medema M.H."/>
            <person name="Devos D.P."/>
            <person name="Kaster A.-K."/>
            <person name="Ovreas L."/>
            <person name="Rohde M."/>
            <person name="Galperin M.Y."/>
            <person name="Jogler C."/>
        </authorList>
    </citation>
    <scope>NUCLEOTIDE SEQUENCE [LARGE SCALE GENOMIC DNA]</scope>
    <source>
        <strain evidence="2 3">Pan216</strain>
    </source>
</reference>
<feature type="region of interest" description="Disordered" evidence="1">
    <location>
        <begin position="1"/>
        <end position="39"/>
    </location>
</feature>
<evidence type="ECO:0000256" key="1">
    <source>
        <dbReference type="SAM" id="MobiDB-lite"/>
    </source>
</evidence>
<evidence type="ECO:0000313" key="3">
    <source>
        <dbReference type="Proteomes" id="UP000317093"/>
    </source>
</evidence>
<dbReference type="EMBL" id="CP036279">
    <property type="protein sequence ID" value="QDU61924.1"/>
    <property type="molecule type" value="Genomic_DNA"/>
</dbReference>
<feature type="compositionally biased region" description="Basic and acidic residues" evidence="1">
    <location>
        <begin position="219"/>
        <end position="228"/>
    </location>
</feature>
<dbReference type="Proteomes" id="UP000317093">
    <property type="component" value="Chromosome"/>
</dbReference>
<dbReference type="AlphaFoldDB" id="A0A518B4N8"/>
<name>A0A518B4N8_9BACT</name>
<sequence>MSTASVGMAPKSPLSNELTNQDTSRAYRNDGEESSWESGLPAVRSFHSQSNEMDLSGVRDVLSARNGDCVGGRVHWTMELLAIRGGTPMLSTGLVHLAGSGAMPTFAVGMRRERPLAARSSHRLASSQWHPERLDGPVRWWPDWQVRFMEPRSPVVRECAESESFPACPRQAWTATQESFGATNQPIATPESDCRPRAVSGVRRIETHHGSVARRARGRDRLPPERGK</sequence>
<organism evidence="2 3">
    <name type="scientific">Kolteria novifilia</name>
    <dbReference type="NCBI Taxonomy" id="2527975"/>
    <lineage>
        <taxon>Bacteria</taxon>
        <taxon>Pseudomonadati</taxon>
        <taxon>Planctomycetota</taxon>
        <taxon>Planctomycetia</taxon>
        <taxon>Kolteriales</taxon>
        <taxon>Kolteriaceae</taxon>
        <taxon>Kolteria</taxon>
    </lineage>
</organism>
<feature type="compositionally biased region" description="Polar residues" evidence="1">
    <location>
        <begin position="13"/>
        <end position="24"/>
    </location>
</feature>
<evidence type="ECO:0000313" key="2">
    <source>
        <dbReference type="EMBL" id="QDU61924.1"/>
    </source>
</evidence>
<dbReference type="KEGG" id="knv:Pan216_27890"/>
<feature type="region of interest" description="Disordered" evidence="1">
    <location>
        <begin position="202"/>
        <end position="228"/>
    </location>
</feature>
<proteinExistence type="predicted"/>
<keyword evidence="3" id="KW-1185">Reference proteome</keyword>
<protein>
    <submittedName>
        <fullName evidence="2">Uncharacterized protein</fullName>
    </submittedName>
</protein>
<accession>A0A518B4N8</accession>